<dbReference type="InterPro" id="IPR019198">
    <property type="entry name" value="Beta_propeller_containing"/>
</dbReference>
<sequence>MDEHKGFFRVATTVGHTPNPNAHNILSILKDTTAGNLTIVGKIDHIAPSEDIRSVRFNGDQGFIVTFKKTDPLFAFDLSDPYSPVLKGELHIPGFSTYIHLMDKDHLLSIGYDGNDQGSFSWFQGIALQIFNISDMTNPHLLHKEVIGTRGSSSEAAANHLAFNFFKPKDLLAIPMSVCEGGNGGSYGYTQNFSGLMIYKTTSDKGFEYIGGVSHAKTNDCYNWWTNAKTHVKRSIFMDNYVFSVALDEIKVNAISELGKDIAVIKLIDDSLF</sequence>
<reference evidence="2" key="1">
    <citation type="submission" date="2012-11" db="EMBL/GenBank/DDBJ databases">
        <authorList>
            <person name="Lucero-Rivera Y.E."/>
            <person name="Tovar-Ramirez D."/>
        </authorList>
    </citation>
    <scope>NUCLEOTIDE SEQUENCE [LARGE SCALE GENOMIC DNA]</scope>
    <source>
        <strain evidence="2">Araruama</strain>
    </source>
</reference>
<accession>A0A1V1NSP3</accession>
<protein>
    <submittedName>
        <fullName evidence="1">Uncharacterized protein</fullName>
    </submittedName>
</protein>
<proteinExistence type="predicted"/>
<dbReference type="Pfam" id="PF09826">
    <property type="entry name" value="Beta_propel"/>
    <property type="match status" value="1"/>
</dbReference>
<name>A0A1V1NSP3_9BACT</name>
<gene>
    <name evidence="1" type="ORF">OMM_05993</name>
</gene>
<dbReference type="EMBL" id="ATBP01002684">
    <property type="protein sequence ID" value="ETR65583.1"/>
    <property type="molecule type" value="Genomic_DNA"/>
</dbReference>
<evidence type="ECO:0000313" key="2">
    <source>
        <dbReference type="Proteomes" id="UP000189670"/>
    </source>
</evidence>
<evidence type="ECO:0000313" key="1">
    <source>
        <dbReference type="EMBL" id="ETR65583.1"/>
    </source>
</evidence>
<dbReference type="AlphaFoldDB" id="A0A1V1NSP3"/>
<dbReference type="Proteomes" id="UP000189670">
    <property type="component" value="Unassembled WGS sequence"/>
</dbReference>
<comment type="caution">
    <text evidence="1">The sequence shown here is derived from an EMBL/GenBank/DDBJ whole genome shotgun (WGS) entry which is preliminary data.</text>
</comment>
<organism evidence="1 2">
    <name type="scientific">Candidatus Magnetoglobus multicellularis str. Araruama</name>
    <dbReference type="NCBI Taxonomy" id="890399"/>
    <lineage>
        <taxon>Bacteria</taxon>
        <taxon>Pseudomonadati</taxon>
        <taxon>Thermodesulfobacteriota</taxon>
        <taxon>Desulfobacteria</taxon>
        <taxon>Desulfobacterales</taxon>
        <taxon>Desulfobacteraceae</taxon>
        <taxon>Candidatus Magnetoglobus</taxon>
    </lineage>
</organism>